<sequence length="962" mass="110532">MDSSVEAVEKILNYSFTNKNLLKEATTQTSPDCVGSSPLFKRLEFLGDAVLEVALSNHIHLTYPTSTSTSWEVHSLRPPNVSNEKFARVALNHNLYQLLKRDLPFPSLDEEVKEFTEAVSKEDGPVPYGGVVKAPKILADIVESIAGALYVDVNFDLQRFWEIFRGFLEPIFTLDDIKEQPEETYLALSRLGDKHGKRIDFRYYEQERRGFIVEVYLDDEFIAASRFVKGKDRAKLLAATEALQKLSERMPTEKINSDDNLDFENEDVKRKLFEICSSEKLQLQTRSSSSPTASENPLANEMTQAEMVMDEDSPHVEHEDSKGEFFEICSSRKLQIHTESSLLPTASVNPLTYEITTKQMVVDKDSLHVVPKDVKGKLIHICATNKWPGPVFSVDEEQRPENKQYVCSVKIEIPAIESTFHMKGDAKLSKKEAERSSAYHMIGALKSSLMSLVMRNLRMLESLELKKSLSLFGSEMGSDLVEAVEKILNYGFVNKNLLKEALTHGDHSPLFKRLTFVGEPALSLAFTNYMYLMYPKLELKNLSLLQEANTCNYRYARVAVKKGIYQFFIQDALSSKKEKLERKIKEIKEFIELMGKEDDSDSDPDPYRFVKAPRYLASLVNVVAGAVYIDVDYNVQRLWEIVRGLFEPIYTPDDLRRQAHPLLTLLCFGEKHGKRIEFRYVEKGEAINAQVYIDDEFIARGGDSHKNRADAKMQAAKAALQKLSETMPIEMVMKYIEYEDAKEKLIEICNKRKWPNPIYDSVESSEEGYVYSAKIETPTKDGTLCIEGNRKRRRKVAENSSASNMIRALESPLTSLVISKMKMQKKIEKEKRKLEMQESLDEKYPQMKEILDKKKNPQMQKSLDEKNNPQMQKSLDEKKSLQTREKLDDNKNSQRQVSLDENKNSQTQESVDEKKNPQMQESLDEKKNPQMQESLDEKKNPQIQESLDENKTQPSKKRKRRR</sequence>
<keyword evidence="8" id="KW-1185">Reference proteome</keyword>
<proteinExistence type="predicted"/>
<dbReference type="PANTHER" id="PTHR14950">
    <property type="entry name" value="DICER-RELATED"/>
    <property type="match status" value="1"/>
</dbReference>
<evidence type="ECO:0000256" key="1">
    <source>
        <dbReference type="ARBA" id="ARBA00022801"/>
    </source>
</evidence>
<dbReference type="PANTHER" id="PTHR14950:SF49">
    <property type="entry name" value="RIBONUCLEASE 3-LIKE PROTEIN 2-RELATED"/>
    <property type="match status" value="1"/>
</dbReference>
<dbReference type="Pfam" id="PF00636">
    <property type="entry name" value="Ribonuclease_3"/>
    <property type="match status" value="2"/>
</dbReference>
<feature type="coiled-coil region" evidence="4">
    <location>
        <begin position="570"/>
        <end position="597"/>
    </location>
</feature>
<dbReference type="SMART" id="SM00535">
    <property type="entry name" value="RIBOc"/>
    <property type="match status" value="2"/>
</dbReference>
<dbReference type="Pfam" id="PF14709">
    <property type="entry name" value="DND1_DSRM"/>
    <property type="match status" value="2"/>
</dbReference>
<dbReference type="InterPro" id="IPR014720">
    <property type="entry name" value="dsRBD_dom"/>
</dbReference>
<evidence type="ECO:0000256" key="4">
    <source>
        <dbReference type="SAM" id="Coils"/>
    </source>
</evidence>
<dbReference type="InterPro" id="IPR000999">
    <property type="entry name" value="RNase_III_dom"/>
</dbReference>
<reference evidence="9" key="2">
    <citation type="submission" date="2025-08" db="UniProtKB">
        <authorList>
            <consortium name="RefSeq"/>
        </authorList>
    </citation>
    <scope>IDENTIFICATION</scope>
    <source>
        <tissue evidence="9">Leaf</tissue>
    </source>
</reference>
<dbReference type="CDD" id="cd00048">
    <property type="entry name" value="DSRM_SF"/>
    <property type="match status" value="1"/>
</dbReference>
<evidence type="ECO:0000256" key="5">
    <source>
        <dbReference type="SAM" id="MobiDB-lite"/>
    </source>
</evidence>
<dbReference type="Gene3D" id="3.30.160.20">
    <property type="match status" value="2"/>
</dbReference>
<evidence type="ECO:0000259" key="7">
    <source>
        <dbReference type="PROSITE" id="PS50142"/>
    </source>
</evidence>
<dbReference type="PROSITE" id="PS50137">
    <property type="entry name" value="DS_RBD"/>
    <property type="match status" value="2"/>
</dbReference>
<dbReference type="CDD" id="cd00593">
    <property type="entry name" value="RIBOc"/>
    <property type="match status" value="2"/>
</dbReference>
<evidence type="ECO:0000256" key="3">
    <source>
        <dbReference type="PROSITE-ProRule" id="PRU00266"/>
    </source>
</evidence>
<keyword evidence="2 3" id="KW-0694">RNA-binding</keyword>
<evidence type="ECO:0000313" key="8">
    <source>
        <dbReference type="Proteomes" id="UP000694864"/>
    </source>
</evidence>
<feature type="domain" description="RNase III" evidence="7">
    <location>
        <begin position="5"/>
        <end position="154"/>
    </location>
</feature>
<keyword evidence="4" id="KW-0175">Coiled coil</keyword>
<keyword evidence="1" id="KW-0378">Hydrolase</keyword>
<dbReference type="Pfam" id="PF00035">
    <property type="entry name" value="dsrm"/>
    <property type="match status" value="2"/>
</dbReference>
<feature type="domain" description="DRBM" evidence="6">
    <location>
        <begin position="180"/>
        <end position="248"/>
    </location>
</feature>
<dbReference type="PROSITE" id="PS50142">
    <property type="entry name" value="RNASE_3_2"/>
    <property type="match status" value="2"/>
</dbReference>
<dbReference type="GeneID" id="104724905"/>
<evidence type="ECO:0000313" key="9">
    <source>
        <dbReference type="RefSeq" id="XP_010441775.1"/>
    </source>
</evidence>
<evidence type="ECO:0000259" key="6">
    <source>
        <dbReference type="PROSITE" id="PS50137"/>
    </source>
</evidence>
<dbReference type="Gene3D" id="1.10.1520.10">
    <property type="entry name" value="Ribonuclease III domain"/>
    <property type="match status" value="2"/>
</dbReference>
<evidence type="ECO:0000256" key="2">
    <source>
        <dbReference type="ARBA" id="ARBA00022884"/>
    </source>
</evidence>
<gene>
    <name evidence="9" type="primary">LOC104724905</name>
</gene>
<dbReference type="SUPFAM" id="SSF54768">
    <property type="entry name" value="dsRNA-binding domain-like"/>
    <property type="match status" value="3"/>
</dbReference>
<dbReference type="RefSeq" id="XP_010441775.1">
    <property type="nucleotide sequence ID" value="XM_010443473.2"/>
</dbReference>
<dbReference type="SMART" id="SM00358">
    <property type="entry name" value="DSRM"/>
    <property type="match status" value="4"/>
</dbReference>
<feature type="domain" description="RNase III" evidence="7">
    <location>
        <begin position="481"/>
        <end position="632"/>
    </location>
</feature>
<feature type="region of interest" description="Disordered" evidence="5">
    <location>
        <begin position="852"/>
        <end position="962"/>
    </location>
</feature>
<organism evidence="8 9">
    <name type="scientific">Camelina sativa</name>
    <name type="common">False flax</name>
    <name type="synonym">Myagrum sativum</name>
    <dbReference type="NCBI Taxonomy" id="90675"/>
    <lineage>
        <taxon>Eukaryota</taxon>
        <taxon>Viridiplantae</taxon>
        <taxon>Streptophyta</taxon>
        <taxon>Embryophyta</taxon>
        <taxon>Tracheophyta</taxon>
        <taxon>Spermatophyta</taxon>
        <taxon>Magnoliopsida</taxon>
        <taxon>eudicotyledons</taxon>
        <taxon>Gunneridae</taxon>
        <taxon>Pentapetalae</taxon>
        <taxon>rosids</taxon>
        <taxon>malvids</taxon>
        <taxon>Brassicales</taxon>
        <taxon>Brassicaceae</taxon>
        <taxon>Camelineae</taxon>
        <taxon>Camelina</taxon>
    </lineage>
</organism>
<dbReference type="SUPFAM" id="SSF69065">
    <property type="entry name" value="RNase III domain-like"/>
    <property type="match status" value="2"/>
</dbReference>
<protein>
    <submittedName>
        <fullName evidence="9">Ribonuclease 3-like protein 3 isoform X1</fullName>
    </submittedName>
</protein>
<feature type="compositionally biased region" description="Basic and acidic residues" evidence="5">
    <location>
        <begin position="874"/>
        <end position="903"/>
    </location>
</feature>
<accession>A0ABM0UIU7</accession>
<feature type="domain" description="DRBM" evidence="6">
    <location>
        <begin position="660"/>
        <end position="725"/>
    </location>
</feature>
<dbReference type="InterPro" id="IPR036389">
    <property type="entry name" value="RNase_III_sf"/>
</dbReference>
<dbReference type="Proteomes" id="UP000694864">
    <property type="component" value="Chromosome 11"/>
</dbReference>
<name>A0ABM0UIU7_CAMSA</name>
<reference evidence="8" key="1">
    <citation type="journal article" date="2014" name="Nat. Commun.">
        <title>The emerging biofuel crop Camelina sativa retains a highly undifferentiated hexaploid genome structure.</title>
        <authorList>
            <person name="Kagale S."/>
            <person name="Koh C."/>
            <person name="Nixon J."/>
            <person name="Bollina V."/>
            <person name="Clarke W.E."/>
            <person name="Tuteja R."/>
            <person name="Spillane C."/>
            <person name="Robinson S.J."/>
            <person name="Links M.G."/>
            <person name="Clarke C."/>
            <person name="Higgins E.E."/>
            <person name="Huebert T."/>
            <person name="Sharpe A.G."/>
            <person name="Parkin I.A."/>
        </authorList>
    </citation>
    <scope>NUCLEOTIDE SEQUENCE [LARGE SCALE GENOMIC DNA]</scope>
    <source>
        <strain evidence="8">cv. DH55</strain>
    </source>
</reference>